<reference evidence="1 2" key="1">
    <citation type="submission" date="2024-06" db="EMBL/GenBank/DDBJ databases">
        <title>Genomic Encyclopedia of Type Strains, Phase IV (KMG-IV): sequencing the most valuable type-strain genomes for metagenomic binning, comparative biology and taxonomic classification.</title>
        <authorList>
            <person name="Goeker M."/>
        </authorList>
    </citation>
    <scope>NUCLEOTIDE SEQUENCE [LARGE SCALE GENOMIC DNA]</scope>
    <source>
        <strain evidence="1 2">DSM 29780</strain>
    </source>
</reference>
<dbReference type="EMBL" id="JBEPMB010000018">
    <property type="protein sequence ID" value="MET3616302.1"/>
    <property type="molecule type" value="Genomic_DNA"/>
</dbReference>
<dbReference type="RefSeq" id="WP_354558752.1">
    <property type="nucleotide sequence ID" value="NZ_JBEPMB010000018.1"/>
</dbReference>
<evidence type="ECO:0000313" key="2">
    <source>
        <dbReference type="Proteomes" id="UP001549047"/>
    </source>
</evidence>
<proteinExistence type="predicted"/>
<sequence length="163" mass="18281">MFKLPADLKAKGEKAEAAFRAWLNQESAAFLYIEQSPLNVPAPLRGKIKRPDYLVGLPSVGMVAFDVKAKTTYDDCLLFEAGELRKLRRFSGIFNVTVLFACLDLDAPERFLWVALHDLLQRPVERRGRAAVVAMPVAEAFAVSTAEPFMEAFFRFGRQALEV</sequence>
<evidence type="ECO:0000313" key="1">
    <source>
        <dbReference type="EMBL" id="MET3616302.1"/>
    </source>
</evidence>
<keyword evidence="2" id="KW-1185">Reference proteome</keyword>
<dbReference type="Proteomes" id="UP001549047">
    <property type="component" value="Unassembled WGS sequence"/>
</dbReference>
<gene>
    <name evidence="1" type="ORF">ABID16_004651</name>
</gene>
<evidence type="ECO:0008006" key="3">
    <source>
        <dbReference type="Google" id="ProtNLM"/>
    </source>
</evidence>
<name>A0ABV2J6A1_9HYPH</name>
<comment type="caution">
    <text evidence="1">The sequence shown here is derived from an EMBL/GenBank/DDBJ whole genome shotgun (WGS) entry which is preliminary data.</text>
</comment>
<protein>
    <recommendedName>
        <fullName evidence="3">Holliday junction resolvase</fullName>
    </recommendedName>
</protein>
<organism evidence="1 2">
    <name type="scientific">Rhizobium aquaticum</name>
    <dbReference type="NCBI Taxonomy" id="1549636"/>
    <lineage>
        <taxon>Bacteria</taxon>
        <taxon>Pseudomonadati</taxon>
        <taxon>Pseudomonadota</taxon>
        <taxon>Alphaproteobacteria</taxon>
        <taxon>Hyphomicrobiales</taxon>
        <taxon>Rhizobiaceae</taxon>
        <taxon>Rhizobium/Agrobacterium group</taxon>
        <taxon>Rhizobium</taxon>
    </lineage>
</organism>
<accession>A0ABV2J6A1</accession>